<keyword evidence="2" id="KW-0346">Stress response</keyword>
<feature type="transmembrane region" description="Helical" evidence="1">
    <location>
        <begin position="12"/>
        <end position="33"/>
    </location>
</feature>
<keyword evidence="1" id="KW-0812">Transmembrane</keyword>
<keyword evidence="1" id="KW-1133">Transmembrane helix</keyword>
<evidence type="ECO:0000256" key="1">
    <source>
        <dbReference type="SAM" id="Phobius"/>
    </source>
</evidence>
<keyword evidence="1" id="KW-0472">Membrane</keyword>
<dbReference type="EMBL" id="KV010000">
    <property type="protein sequence ID" value="KZV28859.1"/>
    <property type="molecule type" value="Genomic_DNA"/>
</dbReference>
<gene>
    <name evidence="2" type="ORF">F511_13654</name>
</gene>
<evidence type="ECO:0000313" key="2">
    <source>
        <dbReference type="EMBL" id="KZV28859.1"/>
    </source>
</evidence>
<sequence length="138" mass="15337">MAASFLHRRSTAAVVFFLLYILILLNVYLVSLLTQNQQWWNQEFAKGVAEHGQDSAGAPTTVIGSAGTGSVLFMELVMHSSQDLHAFAISTVNHATGMSDIYVLKWCDANKCLWRRRQKGVLHPLSIINKVSTSKSWS</sequence>
<name>A0A2Z7BAN3_9LAMI</name>
<accession>A0A2Z7BAN3</accession>
<proteinExistence type="predicted"/>
<protein>
    <submittedName>
        <fullName evidence="2">Heat shock 21-like protein</fullName>
    </submittedName>
</protein>
<dbReference type="AlphaFoldDB" id="A0A2Z7BAN3"/>
<dbReference type="Proteomes" id="UP000250235">
    <property type="component" value="Unassembled WGS sequence"/>
</dbReference>
<evidence type="ECO:0000313" key="3">
    <source>
        <dbReference type="Proteomes" id="UP000250235"/>
    </source>
</evidence>
<reference evidence="2 3" key="1">
    <citation type="journal article" date="2015" name="Proc. Natl. Acad. Sci. U.S.A.">
        <title>The resurrection genome of Boea hygrometrica: A blueprint for survival of dehydration.</title>
        <authorList>
            <person name="Xiao L."/>
            <person name="Yang G."/>
            <person name="Zhang L."/>
            <person name="Yang X."/>
            <person name="Zhao S."/>
            <person name="Ji Z."/>
            <person name="Zhou Q."/>
            <person name="Hu M."/>
            <person name="Wang Y."/>
            <person name="Chen M."/>
            <person name="Xu Y."/>
            <person name="Jin H."/>
            <person name="Xiao X."/>
            <person name="Hu G."/>
            <person name="Bao F."/>
            <person name="Hu Y."/>
            <person name="Wan P."/>
            <person name="Li L."/>
            <person name="Deng X."/>
            <person name="Kuang T."/>
            <person name="Xiang C."/>
            <person name="Zhu J.K."/>
            <person name="Oliver M.J."/>
            <person name="He Y."/>
        </authorList>
    </citation>
    <scope>NUCLEOTIDE SEQUENCE [LARGE SCALE GENOMIC DNA]</scope>
    <source>
        <strain evidence="3">cv. XS01</strain>
    </source>
</reference>
<keyword evidence="3" id="KW-1185">Reference proteome</keyword>
<organism evidence="2 3">
    <name type="scientific">Dorcoceras hygrometricum</name>
    <dbReference type="NCBI Taxonomy" id="472368"/>
    <lineage>
        <taxon>Eukaryota</taxon>
        <taxon>Viridiplantae</taxon>
        <taxon>Streptophyta</taxon>
        <taxon>Embryophyta</taxon>
        <taxon>Tracheophyta</taxon>
        <taxon>Spermatophyta</taxon>
        <taxon>Magnoliopsida</taxon>
        <taxon>eudicotyledons</taxon>
        <taxon>Gunneridae</taxon>
        <taxon>Pentapetalae</taxon>
        <taxon>asterids</taxon>
        <taxon>lamiids</taxon>
        <taxon>Lamiales</taxon>
        <taxon>Gesneriaceae</taxon>
        <taxon>Didymocarpoideae</taxon>
        <taxon>Trichosporeae</taxon>
        <taxon>Loxocarpinae</taxon>
        <taxon>Dorcoceras</taxon>
    </lineage>
</organism>